<dbReference type="OrthoDB" id="7020894at2"/>
<dbReference type="InterPro" id="IPR052517">
    <property type="entry name" value="GlcG_carb_metab_protein"/>
</dbReference>
<evidence type="ECO:0000313" key="2">
    <source>
        <dbReference type="EMBL" id="EAS44001.1"/>
    </source>
</evidence>
<dbReference type="InterPro" id="IPR005624">
    <property type="entry name" value="PduO/GlcC-like"/>
</dbReference>
<dbReference type="Gene3D" id="3.30.450.150">
    <property type="entry name" value="Haem-degrading domain"/>
    <property type="match status" value="1"/>
</dbReference>
<dbReference type="EMBL" id="AAPH01000007">
    <property type="protein sequence ID" value="EAS44001.1"/>
    <property type="molecule type" value="Genomic_DNA"/>
</dbReference>
<name>Q1Z643_9GAMM</name>
<dbReference type="SUPFAM" id="SSF143744">
    <property type="entry name" value="GlcG-like"/>
    <property type="match status" value="1"/>
</dbReference>
<dbReference type="PANTHER" id="PTHR34309:SF10">
    <property type="entry name" value="SLR1406 PROTEIN"/>
    <property type="match status" value="1"/>
</dbReference>
<evidence type="ECO:0000256" key="1">
    <source>
        <dbReference type="SAM" id="SignalP"/>
    </source>
</evidence>
<dbReference type="AlphaFoldDB" id="Q1Z643"/>
<dbReference type="Pfam" id="PF03928">
    <property type="entry name" value="HbpS-like"/>
    <property type="match status" value="1"/>
</dbReference>
<gene>
    <name evidence="2" type="ORF">P3TCK_12471</name>
</gene>
<feature type="chain" id="PRO_5004198668" description="Heme-binding protein" evidence="1">
    <location>
        <begin position="23"/>
        <end position="170"/>
    </location>
</feature>
<reference evidence="2 3" key="1">
    <citation type="submission" date="2006-03" db="EMBL/GenBank/DDBJ databases">
        <authorList>
            <person name="Bartlett D.H."/>
            <person name="Valle G."/>
            <person name="Lauro F.M."/>
            <person name="Vezzi A."/>
            <person name="Simonato F."/>
            <person name="Eloe E."/>
            <person name="Vitulo N."/>
            <person name="Stratton T.K."/>
            <person name="D'angelo M."/>
            <person name="Ferriera S."/>
            <person name="Johnson J."/>
            <person name="Kravitz S."/>
            <person name="Beeson K."/>
            <person name="Sutton G."/>
            <person name="Rogers Y."/>
            <person name="Friedman R."/>
            <person name="Frazier M."/>
            <person name="Venter J.C."/>
        </authorList>
    </citation>
    <scope>NUCLEOTIDE SEQUENCE [LARGE SCALE GENOMIC DNA]</scope>
    <source>
        <strain evidence="2 3">3TCK</strain>
    </source>
</reference>
<proteinExistence type="predicted"/>
<keyword evidence="1" id="KW-0732">Signal</keyword>
<dbReference type="HOGENOM" id="CLU_103773_0_1_6"/>
<protein>
    <recommendedName>
        <fullName evidence="4">Heme-binding protein</fullName>
    </recommendedName>
</protein>
<dbReference type="RefSeq" id="WP_006230516.1">
    <property type="nucleotide sequence ID" value="NZ_CH724134.1"/>
</dbReference>
<dbReference type="PANTHER" id="PTHR34309">
    <property type="entry name" value="SLR1406 PROTEIN"/>
    <property type="match status" value="1"/>
</dbReference>
<feature type="signal peptide" evidence="1">
    <location>
        <begin position="1"/>
        <end position="22"/>
    </location>
</feature>
<dbReference type="InterPro" id="IPR038084">
    <property type="entry name" value="PduO/GlcC-like_sf"/>
</dbReference>
<evidence type="ECO:0008006" key="4">
    <source>
        <dbReference type="Google" id="ProtNLM"/>
    </source>
</evidence>
<accession>Q1Z643</accession>
<comment type="caution">
    <text evidence="2">The sequence shown here is derived from an EMBL/GenBank/DDBJ whole genome shotgun (WGS) entry which is preliminary data.</text>
</comment>
<dbReference type="Proteomes" id="UP000003789">
    <property type="component" value="Unassembled WGS sequence"/>
</dbReference>
<evidence type="ECO:0000313" key="3">
    <source>
        <dbReference type="Proteomes" id="UP000003789"/>
    </source>
</evidence>
<sequence>MKMTSTLIVATSLILTSGSVLAANSKTDQVVSYSQLSSATAFELANVAVGQCAKDGYNVSTTVVDLSGRVLAQLRYDNAGPHTLDSSRKKAFTAVSMKQPTANLMKTVSEKPILAPLKDMDDNLLFLAGGIPLKVNNQLVGAIGVGGAPGGHLDVICAESAIKTVLKTAS</sequence>
<organism evidence="2 3">
    <name type="scientific">Photobacterium profundum 3TCK</name>
    <dbReference type="NCBI Taxonomy" id="314280"/>
    <lineage>
        <taxon>Bacteria</taxon>
        <taxon>Pseudomonadati</taxon>
        <taxon>Pseudomonadota</taxon>
        <taxon>Gammaproteobacteria</taxon>
        <taxon>Vibrionales</taxon>
        <taxon>Vibrionaceae</taxon>
        <taxon>Photobacterium</taxon>
    </lineage>
</organism>